<dbReference type="EMBL" id="IACN01014625">
    <property type="protein sequence ID" value="LAB48323.1"/>
    <property type="molecule type" value="Transcribed_RNA"/>
</dbReference>
<reference evidence="1" key="2">
    <citation type="submission" date="2017-11" db="EMBL/GenBank/DDBJ databases">
        <title>Coralsnake Venomics: Analyses of Venom Gland Transcriptomes and Proteomes of Six Brazilian Taxa.</title>
        <authorList>
            <person name="Aird S.D."/>
            <person name="Jorge da Silva N."/>
            <person name="Qiu L."/>
            <person name="Villar-Briones A."/>
            <person name="Aparecida-Saddi V."/>
            <person name="Campos-Telles M.P."/>
            <person name="Grau M."/>
            <person name="Mikheyev A.S."/>
        </authorList>
    </citation>
    <scope>NUCLEOTIDE SEQUENCE</scope>
    <source>
        <tissue evidence="1">Venom_gland</tissue>
    </source>
</reference>
<accession>A0A2D4NTU2</accession>
<proteinExistence type="predicted"/>
<sequence>MPVKCFVSLYLKLLNTTVKRHKIFFITFIFLIFLRKYNEENHLIPVGFVSPKMVYYSVGIHCPVCISPPHMQTHFCIVKREFLNGTKIKLDQNDFATDYNKARALGYKNVCSSKIMIERKE</sequence>
<organism evidence="1">
    <name type="scientific">Micrurus surinamensis</name>
    <name type="common">Surinam coral snake</name>
    <dbReference type="NCBI Taxonomy" id="129470"/>
    <lineage>
        <taxon>Eukaryota</taxon>
        <taxon>Metazoa</taxon>
        <taxon>Chordata</taxon>
        <taxon>Craniata</taxon>
        <taxon>Vertebrata</taxon>
        <taxon>Euteleostomi</taxon>
        <taxon>Lepidosauria</taxon>
        <taxon>Squamata</taxon>
        <taxon>Bifurcata</taxon>
        <taxon>Unidentata</taxon>
        <taxon>Episquamata</taxon>
        <taxon>Toxicofera</taxon>
        <taxon>Serpentes</taxon>
        <taxon>Colubroidea</taxon>
        <taxon>Elapidae</taxon>
        <taxon>Elapinae</taxon>
        <taxon>Micrurus</taxon>
    </lineage>
</organism>
<evidence type="ECO:0000313" key="1">
    <source>
        <dbReference type="EMBL" id="LAB48323.1"/>
    </source>
</evidence>
<protein>
    <submittedName>
        <fullName evidence="1">Uncharacterized protein</fullName>
    </submittedName>
</protein>
<dbReference type="AlphaFoldDB" id="A0A2D4NTU2"/>
<reference evidence="1" key="1">
    <citation type="submission" date="2017-07" db="EMBL/GenBank/DDBJ databases">
        <authorList>
            <person name="Mikheyev A."/>
            <person name="Grau M."/>
        </authorList>
    </citation>
    <scope>NUCLEOTIDE SEQUENCE</scope>
    <source>
        <tissue evidence="1">Venom_gland</tissue>
    </source>
</reference>
<name>A0A2D4NTU2_MICSU</name>